<organism evidence="1 2">
    <name type="scientific">Dermacoccus abyssi</name>
    <dbReference type="NCBI Taxonomy" id="322596"/>
    <lineage>
        <taxon>Bacteria</taxon>
        <taxon>Bacillati</taxon>
        <taxon>Actinomycetota</taxon>
        <taxon>Actinomycetes</taxon>
        <taxon>Micrococcales</taxon>
        <taxon>Dermacoccaceae</taxon>
        <taxon>Dermacoccus</taxon>
    </lineage>
</organism>
<dbReference type="Proteomes" id="UP000285376">
    <property type="component" value="Unassembled WGS sequence"/>
</dbReference>
<reference evidence="1 2" key="1">
    <citation type="submission" date="2018-08" db="EMBL/GenBank/DDBJ databases">
        <title>Whole genome sequence analysis of Dermacoccus abyssi bacteria isolated from Deep Mariana trench Micromonospora spp reveals genes involved in the environmental adaptation and production of secondary metabolites.</title>
        <authorList>
            <person name="Abdel-Mageed W.M."/>
            <person name="Lehri B."/>
            <person name="Nouioui I."/>
            <person name="Goodfellow I."/>
            <person name="Jaspars M."/>
            <person name="Karlyshev A."/>
        </authorList>
    </citation>
    <scope>NUCLEOTIDE SEQUENCE [LARGE SCALE GENOMIC DNA]</scope>
    <source>
        <strain evidence="1 2">MT1.1</strain>
    </source>
</reference>
<dbReference type="AlphaFoldDB" id="A0A417Z3S8"/>
<evidence type="ECO:0000313" key="2">
    <source>
        <dbReference type="Proteomes" id="UP000285376"/>
    </source>
</evidence>
<comment type="caution">
    <text evidence="1">The sequence shown here is derived from an EMBL/GenBank/DDBJ whole genome shotgun (WGS) entry which is preliminary data.</text>
</comment>
<gene>
    <name evidence="1" type="ORF">D1832_09490</name>
</gene>
<protein>
    <submittedName>
        <fullName evidence="1">Uncharacterized protein</fullName>
    </submittedName>
</protein>
<dbReference type="RefSeq" id="WP_118913652.1">
    <property type="nucleotide sequence ID" value="NZ_CBCRVH010000005.1"/>
</dbReference>
<proteinExistence type="predicted"/>
<evidence type="ECO:0000313" key="1">
    <source>
        <dbReference type="EMBL" id="RHW45335.1"/>
    </source>
</evidence>
<sequence length="251" mass="27223">MYPTNAYYGNAIVLAAYAGLDEPLFPPTVPGYVQPWIGAEIPTSDALVGVPAFVWGPSARINRHRAGLRDHTPLGAPWLYLLDLEKRDQIPQPPLAEHLRTPLPEPGRLLYFPHHGLGGDLVARERALALRPEVERGGVTVALTHEQAASPGTVRPYEEVGARVVDLGSAIEEVGSTEPFYLERLLLLMRAHRGVRADALSVFALYARAAGLPVDGVAEPVLSRHVRADLGTGAVVPPAELRALFDWSSYV</sequence>
<name>A0A417Z3S8_9MICO</name>
<accession>A0A417Z3S8</accession>
<dbReference type="EMBL" id="QWLM01000010">
    <property type="protein sequence ID" value="RHW45335.1"/>
    <property type="molecule type" value="Genomic_DNA"/>
</dbReference>